<feature type="compositionally biased region" description="Basic and acidic residues" evidence="1">
    <location>
        <begin position="137"/>
        <end position="147"/>
    </location>
</feature>
<evidence type="ECO:0000259" key="2">
    <source>
        <dbReference type="SMART" id="SM00858"/>
    </source>
</evidence>
<keyword evidence="4" id="KW-0969">Cilium</keyword>
<proteinExistence type="predicted"/>
<reference evidence="4 5" key="1">
    <citation type="submission" date="2019-10" db="EMBL/GenBank/DDBJ databases">
        <title>Streptomyces sp. nov., a novel actinobacterium isolated from alkaline environment.</title>
        <authorList>
            <person name="Golinska P."/>
        </authorList>
    </citation>
    <scope>NUCLEOTIDE SEQUENCE [LARGE SCALE GENOMIC DNA]</scope>
    <source>
        <strain evidence="4 5">OF1</strain>
    </source>
</reference>
<evidence type="ECO:0000313" key="6">
    <source>
        <dbReference type="Proteomes" id="UP000517765"/>
    </source>
</evidence>
<gene>
    <name evidence="4" type="ORF">FNX44_023580</name>
    <name evidence="3" type="ORF">H3147_05790</name>
</gene>
<evidence type="ECO:0000256" key="1">
    <source>
        <dbReference type="SAM" id="MobiDB-lite"/>
    </source>
</evidence>
<evidence type="ECO:0000313" key="3">
    <source>
        <dbReference type="EMBL" id="MBB1258341.1"/>
    </source>
</evidence>
<evidence type="ECO:0000313" key="5">
    <source>
        <dbReference type="Proteomes" id="UP000320857"/>
    </source>
</evidence>
<dbReference type="InterPro" id="IPR017585">
    <property type="entry name" value="SAF_FlgA"/>
</dbReference>
<reference evidence="6" key="2">
    <citation type="submission" date="2020-05" db="EMBL/GenBank/DDBJ databases">
        <title>Classification of alakaliphilic streptomycetes isolated from an alkaline soil next to Lonar Crater, India and a proposal for the recognition of Streptomyces alkaliterrae sp. nov.</title>
        <authorList>
            <person name="Golinska P."/>
        </authorList>
    </citation>
    <scope>NUCLEOTIDE SEQUENCE [LARGE SCALE GENOMIC DNA]</scope>
    <source>
        <strain evidence="6">OF8</strain>
    </source>
</reference>
<feature type="region of interest" description="Disordered" evidence="1">
    <location>
        <begin position="127"/>
        <end position="147"/>
    </location>
</feature>
<organism evidence="4 5">
    <name type="scientific">Streptomyces alkaliterrae</name>
    <dbReference type="NCBI Taxonomy" id="2213162"/>
    <lineage>
        <taxon>Bacteria</taxon>
        <taxon>Bacillati</taxon>
        <taxon>Actinomycetota</taxon>
        <taxon>Actinomycetes</taxon>
        <taxon>Kitasatosporales</taxon>
        <taxon>Streptomycetaceae</taxon>
        <taxon>Streptomyces</taxon>
    </lineage>
</organism>
<dbReference type="Proteomes" id="UP000517765">
    <property type="component" value="Unassembled WGS sequence"/>
</dbReference>
<sequence>MMALAVMLIALGGVGAWAGFAILSDRTQVLTVVAEVPAGETITAKHLGQANVALGPGVEAVPFSERDTIVGMRAKTGLEPGSLLTRGQVTDQPVVRKGEQVVPVGLKPALVPASRLSPGQVVQIVNVPDPNSSGGADGRKGGRGAQDRELVTARVVALGEPQPGSDVRVLDVAVAAEDGPTVAAWSAQGAVAVTVGGE</sequence>
<feature type="domain" description="SAF" evidence="2">
    <location>
        <begin position="27"/>
        <end position="90"/>
    </location>
</feature>
<keyword evidence="5" id="KW-1185">Reference proteome</keyword>
<name>A0A5P0YWY0_9ACTN</name>
<accession>A0A5P0YWY0</accession>
<comment type="caution">
    <text evidence="4">The sequence shown here is derived from an EMBL/GenBank/DDBJ whole genome shotgun (WGS) entry which is preliminary data.</text>
</comment>
<dbReference type="AlphaFoldDB" id="A0A5P0YWY0"/>
<keyword evidence="4" id="KW-0966">Cell projection</keyword>
<dbReference type="EMBL" id="VJYK02000353">
    <property type="protein sequence ID" value="MQS04793.1"/>
    <property type="molecule type" value="Genomic_DNA"/>
</dbReference>
<keyword evidence="4" id="KW-0282">Flagellum</keyword>
<dbReference type="OrthoDB" id="3522397at2"/>
<dbReference type="Pfam" id="PF13144">
    <property type="entry name" value="ChapFlgA"/>
    <property type="match status" value="1"/>
</dbReference>
<dbReference type="SMART" id="SM00858">
    <property type="entry name" value="SAF"/>
    <property type="match status" value="1"/>
</dbReference>
<dbReference type="EMBL" id="JABJXA010000021">
    <property type="protein sequence ID" value="MBB1258341.1"/>
    <property type="molecule type" value="Genomic_DNA"/>
</dbReference>
<evidence type="ECO:0000313" key="4">
    <source>
        <dbReference type="EMBL" id="MQS04793.1"/>
    </source>
</evidence>
<reference evidence="3" key="3">
    <citation type="journal article" name="Syst. Appl. Microbiol.">
        <title>Streptomyces alkaliterrae sp. nov., isolated from an alkaline soil, and emended descriptions of Streptomyces alkaliphilus, Streptomyces calidiresistens and Streptomyces durbertensis.</title>
        <authorList>
            <person name="Swiecimska M."/>
            <person name="Golinska P."/>
            <person name="Nouioui I."/>
            <person name="Wypij M."/>
            <person name="Rai M."/>
            <person name="Sangal V."/>
            <person name="Goodfellow M."/>
        </authorList>
    </citation>
    <scope>NUCLEOTIDE SEQUENCE</scope>
    <source>
        <strain evidence="3">OF8</strain>
    </source>
</reference>
<protein>
    <submittedName>
        <fullName evidence="3">Flagella basal body P-ring formation protein FlgA</fullName>
    </submittedName>
    <submittedName>
        <fullName evidence="4">Flagellar biosynthesis protein FlgA</fullName>
    </submittedName>
</protein>
<dbReference type="CDD" id="cd11614">
    <property type="entry name" value="SAF_CpaB_FlgA_like"/>
    <property type="match status" value="1"/>
</dbReference>
<dbReference type="Proteomes" id="UP000320857">
    <property type="component" value="Unassembled WGS sequence"/>
</dbReference>
<dbReference type="InterPro" id="IPR013974">
    <property type="entry name" value="SAF"/>
</dbReference>